<reference evidence="2 3" key="1">
    <citation type="submission" date="2014-04" db="EMBL/GenBank/DDBJ databases">
        <title>Genome assembly of Hyalangium minutum DSM 14724.</title>
        <authorList>
            <person name="Sharma G."/>
            <person name="Subramanian S."/>
        </authorList>
    </citation>
    <scope>NUCLEOTIDE SEQUENCE [LARGE SCALE GENOMIC DNA]</scope>
    <source>
        <strain evidence="2 3">DSM 14724</strain>
    </source>
</reference>
<organism evidence="2 3">
    <name type="scientific">Hyalangium minutum</name>
    <dbReference type="NCBI Taxonomy" id="394096"/>
    <lineage>
        <taxon>Bacteria</taxon>
        <taxon>Pseudomonadati</taxon>
        <taxon>Myxococcota</taxon>
        <taxon>Myxococcia</taxon>
        <taxon>Myxococcales</taxon>
        <taxon>Cystobacterineae</taxon>
        <taxon>Archangiaceae</taxon>
        <taxon>Hyalangium</taxon>
    </lineage>
</organism>
<dbReference type="Proteomes" id="UP000028725">
    <property type="component" value="Unassembled WGS sequence"/>
</dbReference>
<dbReference type="EMBL" id="JMCB01000007">
    <property type="protein sequence ID" value="KFE67617.1"/>
    <property type="molecule type" value="Genomic_DNA"/>
</dbReference>
<evidence type="ECO:0000256" key="1">
    <source>
        <dbReference type="SAM" id="Phobius"/>
    </source>
</evidence>
<sequence>MGRAAFVGLATGMVLGGVWLLVLGLRGLFGKTDCGLLSPNECELLTAANAHIGKVQTLCGGALIALALALYVLLRPYLTPRAPDARP</sequence>
<dbReference type="AlphaFoldDB" id="A0A085WIV4"/>
<evidence type="ECO:0000313" key="3">
    <source>
        <dbReference type="Proteomes" id="UP000028725"/>
    </source>
</evidence>
<keyword evidence="1" id="KW-1133">Transmembrane helix</keyword>
<feature type="transmembrane region" description="Helical" evidence="1">
    <location>
        <begin position="55"/>
        <end position="74"/>
    </location>
</feature>
<evidence type="ECO:0000313" key="2">
    <source>
        <dbReference type="EMBL" id="KFE67617.1"/>
    </source>
</evidence>
<protein>
    <submittedName>
        <fullName evidence="2">Uncharacterized protein</fullName>
    </submittedName>
</protein>
<feature type="transmembrane region" description="Helical" evidence="1">
    <location>
        <begin position="7"/>
        <end position="29"/>
    </location>
</feature>
<name>A0A085WIV4_9BACT</name>
<keyword evidence="1" id="KW-0812">Transmembrane</keyword>
<keyword evidence="1" id="KW-0472">Membrane</keyword>
<comment type="caution">
    <text evidence="2">The sequence shown here is derived from an EMBL/GenBank/DDBJ whole genome shotgun (WGS) entry which is preliminary data.</text>
</comment>
<accession>A0A085WIV4</accession>
<dbReference type="STRING" id="394096.DB31_8100"/>
<gene>
    <name evidence="2" type="ORF">DB31_8100</name>
</gene>
<keyword evidence="3" id="KW-1185">Reference proteome</keyword>
<proteinExistence type="predicted"/>